<feature type="transmembrane region" description="Helical" evidence="5">
    <location>
        <begin position="120"/>
        <end position="139"/>
    </location>
</feature>
<dbReference type="InterPro" id="IPR017452">
    <property type="entry name" value="GPCR_Rhodpsn_7TM"/>
</dbReference>
<feature type="transmembrane region" description="Helical" evidence="5">
    <location>
        <begin position="6"/>
        <end position="23"/>
    </location>
</feature>
<dbReference type="InterPro" id="IPR000276">
    <property type="entry name" value="GPCR_Rhodpsn"/>
</dbReference>
<evidence type="ECO:0000259" key="6">
    <source>
        <dbReference type="PROSITE" id="PS50262"/>
    </source>
</evidence>
<dbReference type="Gene3D" id="1.20.1070.10">
    <property type="entry name" value="Rhodopsin 7-helix transmembrane proteins"/>
    <property type="match status" value="1"/>
</dbReference>
<keyword evidence="2 5" id="KW-0812">Transmembrane</keyword>
<dbReference type="GO" id="GO:0004930">
    <property type="term" value="F:G protein-coupled receptor activity"/>
    <property type="evidence" value="ECO:0007669"/>
    <property type="project" value="InterPro"/>
</dbReference>
<keyword evidence="4 5" id="KW-0472">Membrane</keyword>
<evidence type="ECO:0000256" key="2">
    <source>
        <dbReference type="ARBA" id="ARBA00022692"/>
    </source>
</evidence>
<feature type="transmembrane region" description="Helical" evidence="5">
    <location>
        <begin position="268"/>
        <end position="286"/>
    </location>
</feature>
<dbReference type="AlphaFoldDB" id="A0A183TV58"/>
<dbReference type="SUPFAM" id="SSF81321">
    <property type="entry name" value="Family A G protein-coupled receptor-like"/>
    <property type="match status" value="1"/>
</dbReference>
<evidence type="ECO:0000256" key="5">
    <source>
        <dbReference type="SAM" id="Phobius"/>
    </source>
</evidence>
<feature type="transmembrane region" description="Helical" evidence="5">
    <location>
        <begin position="178"/>
        <end position="201"/>
    </location>
</feature>
<evidence type="ECO:0000313" key="7">
    <source>
        <dbReference type="Proteomes" id="UP000050794"/>
    </source>
</evidence>
<feature type="transmembrane region" description="Helical" evidence="5">
    <location>
        <begin position="43"/>
        <end position="63"/>
    </location>
</feature>
<reference evidence="8" key="1">
    <citation type="submission" date="2016-06" db="UniProtKB">
        <authorList>
            <consortium name="WormBaseParasite"/>
        </authorList>
    </citation>
    <scope>IDENTIFICATION</scope>
</reference>
<dbReference type="PANTHER" id="PTHR46641">
    <property type="entry name" value="FMRFAMIDE RECEPTOR-RELATED"/>
    <property type="match status" value="1"/>
</dbReference>
<keyword evidence="7" id="KW-1185">Reference proteome</keyword>
<dbReference type="PRINTS" id="PR00237">
    <property type="entry name" value="GPCRRHODOPSN"/>
</dbReference>
<sequence>LMGYGFLVVFCLALFGNCLNLLIYNSDQIRYYIAIRMLCTKLLMNTLTMLFLLPQALRIIHLWEYGNHADMIYWRFWPYQTYLINVFGFCAMWLTVLMTAECYVHVFFPSRSKTVCTMRNVSKSCILIGVVGMILALIYPLNRKVHLTSRCHKVQIQIAATGSILMNFFEVLHTVGNLFLAIIIPLTLLVFMTASIVWRLLLRRTSCDSGDSRRFSAEKRCVTRLTLITTSLQLISECPAVPVFIYAALHGPHVVHTEPHLCLWHTNAQYLGICNASLSFFVYIVFSQRFRAMLLR</sequence>
<dbReference type="CDD" id="cd14978">
    <property type="entry name" value="7tmA_FMRFamide_R-like"/>
    <property type="match status" value="1"/>
</dbReference>
<dbReference type="GO" id="GO:0016020">
    <property type="term" value="C:membrane"/>
    <property type="evidence" value="ECO:0007669"/>
    <property type="project" value="UniProtKB-SubCell"/>
</dbReference>
<protein>
    <submittedName>
        <fullName evidence="8">G_PROTEIN_RECEP_F1_2 domain-containing protein</fullName>
    </submittedName>
</protein>
<dbReference type="PROSITE" id="PS50262">
    <property type="entry name" value="G_PROTEIN_RECEP_F1_2"/>
    <property type="match status" value="1"/>
</dbReference>
<dbReference type="InterPro" id="IPR052954">
    <property type="entry name" value="GPCR-Ligand_Int"/>
</dbReference>
<accession>A0A183TV58</accession>
<organism evidence="7 8">
    <name type="scientific">Toxocara canis</name>
    <name type="common">Canine roundworm</name>
    <dbReference type="NCBI Taxonomy" id="6265"/>
    <lineage>
        <taxon>Eukaryota</taxon>
        <taxon>Metazoa</taxon>
        <taxon>Ecdysozoa</taxon>
        <taxon>Nematoda</taxon>
        <taxon>Chromadorea</taxon>
        <taxon>Rhabditida</taxon>
        <taxon>Spirurina</taxon>
        <taxon>Ascaridomorpha</taxon>
        <taxon>Ascaridoidea</taxon>
        <taxon>Toxocaridae</taxon>
        <taxon>Toxocara</taxon>
    </lineage>
</organism>
<dbReference type="PANTHER" id="PTHR46641:SF8">
    <property type="entry name" value="G-PROTEIN COUPLED RECEPTORS FAMILY 1 PROFILE DOMAIN-CONTAINING PROTEIN"/>
    <property type="match status" value="1"/>
</dbReference>
<comment type="subcellular location">
    <subcellularLocation>
        <location evidence="1">Membrane</location>
    </subcellularLocation>
</comment>
<proteinExistence type="predicted"/>
<feature type="domain" description="G-protein coupled receptors family 1 profile" evidence="6">
    <location>
        <begin position="16"/>
        <end position="283"/>
    </location>
</feature>
<feature type="transmembrane region" description="Helical" evidence="5">
    <location>
        <begin position="222"/>
        <end position="248"/>
    </location>
</feature>
<evidence type="ECO:0000313" key="8">
    <source>
        <dbReference type="WBParaSite" id="TCNE_0000012701-mRNA-1"/>
    </source>
</evidence>
<dbReference type="WBParaSite" id="TCNE_0000012701-mRNA-1">
    <property type="protein sequence ID" value="TCNE_0000012701-mRNA-1"/>
    <property type="gene ID" value="TCNE_0000012701"/>
</dbReference>
<feature type="transmembrane region" description="Helical" evidence="5">
    <location>
        <begin position="83"/>
        <end position="108"/>
    </location>
</feature>
<evidence type="ECO:0000256" key="1">
    <source>
        <dbReference type="ARBA" id="ARBA00004370"/>
    </source>
</evidence>
<dbReference type="Proteomes" id="UP000050794">
    <property type="component" value="Unassembled WGS sequence"/>
</dbReference>
<name>A0A183TV58_TOXCA</name>
<evidence type="ECO:0000256" key="3">
    <source>
        <dbReference type="ARBA" id="ARBA00022989"/>
    </source>
</evidence>
<evidence type="ECO:0000256" key="4">
    <source>
        <dbReference type="ARBA" id="ARBA00023136"/>
    </source>
</evidence>
<keyword evidence="3 5" id="KW-1133">Transmembrane helix</keyword>